<accession>A0A8J5YN51</accession>
<proteinExistence type="predicted"/>
<gene>
    <name evidence="1" type="ORF">CXB51_010564</name>
</gene>
<name>A0A8J5YN51_9ROSI</name>
<evidence type="ECO:0000313" key="1">
    <source>
        <dbReference type="EMBL" id="KAG8493233.1"/>
    </source>
</evidence>
<evidence type="ECO:0000313" key="2">
    <source>
        <dbReference type="Proteomes" id="UP000701853"/>
    </source>
</evidence>
<protein>
    <submittedName>
        <fullName evidence="1">Uncharacterized protein</fullName>
    </submittedName>
</protein>
<reference evidence="1 2" key="1">
    <citation type="journal article" date="2021" name="bioRxiv">
        <title>The Gossypium anomalum genome as a resource for cotton improvement and evolutionary analysis of hybrid incompatibility.</title>
        <authorList>
            <person name="Grover C.E."/>
            <person name="Yuan D."/>
            <person name="Arick M.A."/>
            <person name="Miller E.R."/>
            <person name="Hu G."/>
            <person name="Peterson D.G."/>
            <person name="Wendel J.F."/>
            <person name="Udall J.A."/>
        </authorList>
    </citation>
    <scope>NUCLEOTIDE SEQUENCE [LARGE SCALE GENOMIC DNA]</scope>
    <source>
        <strain evidence="1">JFW-Udall</strain>
        <tissue evidence="1">Leaf</tissue>
    </source>
</reference>
<dbReference type="Proteomes" id="UP000701853">
    <property type="component" value="Chromosome 5"/>
</dbReference>
<comment type="caution">
    <text evidence="1">The sequence shown here is derived from an EMBL/GenBank/DDBJ whole genome shotgun (WGS) entry which is preliminary data.</text>
</comment>
<organism evidence="1 2">
    <name type="scientific">Gossypium anomalum</name>
    <dbReference type="NCBI Taxonomy" id="47600"/>
    <lineage>
        <taxon>Eukaryota</taxon>
        <taxon>Viridiplantae</taxon>
        <taxon>Streptophyta</taxon>
        <taxon>Embryophyta</taxon>
        <taxon>Tracheophyta</taxon>
        <taxon>Spermatophyta</taxon>
        <taxon>Magnoliopsida</taxon>
        <taxon>eudicotyledons</taxon>
        <taxon>Gunneridae</taxon>
        <taxon>Pentapetalae</taxon>
        <taxon>rosids</taxon>
        <taxon>malvids</taxon>
        <taxon>Malvales</taxon>
        <taxon>Malvaceae</taxon>
        <taxon>Malvoideae</taxon>
        <taxon>Gossypium</taxon>
    </lineage>
</organism>
<dbReference type="AlphaFoldDB" id="A0A8J5YN51"/>
<sequence>MNMVDAIGGGVLVNMTPQQTRNLISMMAANTQQFRANIEPLRRAHQLSNSSLEDKVDKLTNVVNSLVAEKAKPARLCKICATLEHTTDAFPSLYNDTMA</sequence>
<dbReference type="OrthoDB" id="1689420at2759"/>
<dbReference type="EMBL" id="JAHUZN010000005">
    <property type="protein sequence ID" value="KAG8493233.1"/>
    <property type="molecule type" value="Genomic_DNA"/>
</dbReference>
<keyword evidence="2" id="KW-1185">Reference proteome</keyword>